<dbReference type="EMBL" id="CAJVPK010000002">
    <property type="protein sequence ID" value="CAG8432739.1"/>
    <property type="molecule type" value="Genomic_DNA"/>
</dbReference>
<dbReference type="Pfam" id="PF20434">
    <property type="entry name" value="BD-FAE"/>
    <property type="match status" value="1"/>
</dbReference>
<dbReference type="InterPro" id="IPR029058">
    <property type="entry name" value="AB_hydrolase_fold"/>
</dbReference>
<protein>
    <submittedName>
        <fullName evidence="3">7066_t:CDS:1</fullName>
    </submittedName>
</protein>
<keyword evidence="1" id="KW-0378">Hydrolase</keyword>
<sequence>MSSSLFIKLQERIELALKSEFGIKLIEHVKLTMSSRINQQILKYVKDIYYGSSFVENKLDIYMPDNTVGSTFYGSTTTFYPVIIFFYGGGWAVGSKNIHQFLGMRLSQMGYVVVIPDYTKYPKTNIDGIISDFKRAVVWTKKSINEYGGDPNNIYLMGHSAGAHTSIFTIIRDVIYKSRNDEGKTNTELYDIDPEWNLPKISGLILMSGCYDMPKHYEFEVSIGFEDLSSMSRVMGNTQESLVKNSPLLLIQDIANNKLININQVKNLMPKKIFIIHGDQDLPIKELKFKIYQDKGHDEIVYDMMNLSNPELVADFKEFMSV</sequence>
<name>A0A9N8V041_9GLOM</name>
<evidence type="ECO:0000313" key="3">
    <source>
        <dbReference type="EMBL" id="CAG8432739.1"/>
    </source>
</evidence>
<feature type="domain" description="BD-FAE-like" evidence="2">
    <location>
        <begin position="59"/>
        <end position="282"/>
    </location>
</feature>
<dbReference type="GO" id="GO:0004061">
    <property type="term" value="F:arylformamidase activity"/>
    <property type="evidence" value="ECO:0007669"/>
    <property type="project" value="TreeGrafter"/>
</dbReference>
<accession>A0A9N8V041</accession>
<gene>
    <name evidence="3" type="ORF">DEBURN_LOCUS67</name>
</gene>
<reference evidence="3" key="1">
    <citation type="submission" date="2021-06" db="EMBL/GenBank/DDBJ databases">
        <authorList>
            <person name="Kallberg Y."/>
            <person name="Tangrot J."/>
            <person name="Rosling A."/>
        </authorList>
    </citation>
    <scope>NUCLEOTIDE SEQUENCE</scope>
    <source>
        <strain evidence="3">AZ414A</strain>
    </source>
</reference>
<dbReference type="InterPro" id="IPR050300">
    <property type="entry name" value="GDXG_lipolytic_enzyme"/>
</dbReference>
<proteinExistence type="predicted"/>
<organism evidence="3 4">
    <name type="scientific">Diversispora eburnea</name>
    <dbReference type="NCBI Taxonomy" id="1213867"/>
    <lineage>
        <taxon>Eukaryota</taxon>
        <taxon>Fungi</taxon>
        <taxon>Fungi incertae sedis</taxon>
        <taxon>Mucoromycota</taxon>
        <taxon>Glomeromycotina</taxon>
        <taxon>Glomeromycetes</taxon>
        <taxon>Diversisporales</taxon>
        <taxon>Diversisporaceae</taxon>
        <taxon>Diversispora</taxon>
    </lineage>
</organism>
<dbReference type="AlphaFoldDB" id="A0A9N8V041"/>
<dbReference type="SUPFAM" id="SSF53474">
    <property type="entry name" value="alpha/beta-Hydrolases"/>
    <property type="match status" value="1"/>
</dbReference>
<evidence type="ECO:0000259" key="2">
    <source>
        <dbReference type="Pfam" id="PF20434"/>
    </source>
</evidence>
<dbReference type="Proteomes" id="UP000789706">
    <property type="component" value="Unassembled WGS sequence"/>
</dbReference>
<dbReference type="PANTHER" id="PTHR48081">
    <property type="entry name" value="AB HYDROLASE SUPERFAMILY PROTEIN C4A8.06C"/>
    <property type="match status" value="1"/>
</dbReference>
<keyword evidence="4" id="KW-1185">Reference proteome</keyword>
<evidence type="ECO:0000313" key="4">
    <source>
        <dbReference type="Proteomes" id="UP000789706"/>
    </source>
</evidence>
<comment type="caution">
    <text evidence="3">The sequence shown here is derived from an EMBL/GenBank/DDBJ whole genome shotgun (WGS) entry which is preliminary data.</text>
</comment>
<dbReference type="Gene3D" id="3.40.50.1820">
    <property type="entry name" value="alpha/beta hydrolase"/>
    <property type="match status" value="1"/>
</dbReference>
<dbReference type="InterPro" id="IPR049492">
    <property type="entry name" value="BD-FAE-like_dom"/>
</dbReference>
<evidence type="ECO:0000256" key="1">
    <source>
        <dbReference type="ARBA" id="ARBA00022801"/>
    </source>
</evidence>
<dbReference type="PANTHER" id="PTHR48081:SF33">
    <property type="entry name" value="KYNURENINE FORMAMIDASE"/>
    <property type="match status" value="1"/>
</dbReference>
<dbReference type="OrthoDB" id="6495301at2759"/>